<dbReference type="FunFam" id="3.40.30.10:FF:000039">
    <property type="entry name" value="Glutathione S-transferase domain"/>
    <property type="match status" value="1"/>
</dbReference>
<sequence>MVLTLHGNIHSTCTSRVRTVLEELNVPYEFVGVDFAKGEHKAPAFVAVQPFGQVPYLDDDGFKVFESRAIARYIALKHGGVGTLIPAQADAQKTALFEQAASIEVSNFDPSAAGLAFENIFKVYVFTLFRAVVSGRFDADRDGGVCRMHGGKTDPATVERLKTTLEAKLAAYDVILGKTKFLAGDEVTLADLFHLPYGALLEKQGIDFLVSGKFPNVTRWWTEITSRPSWKKVTSPA</sequence>
<evidence type="ECO:0000313" key="8">
    <source>
        <dbReference type="Proteomes" id="UP000184267"/>
    </source>
</evidence>
<dbReference type="InterPro" id="IPR010987">
    <property type="entry name" value="Glutathione-S-Trfase_C-like"/>
</dbReference>
<evidence type="ECO:0000256" key="1">
    <source>
        <dbReference type="ARBA" id="ARBA00012452"/>
    </source>
</evidence>
<dbReference type="SFLD" id="SFLDS00019">
    <property type="entry name" value="Glutathione_Transferase_(cytos"/>
    <property type="match status" value="1"/>
</dbReference>
<dbReference type="InterPro" id="IPR036282">
    <property type="entry name" value="Glutathione-S-Trfase_C_sf"/>
</dbReference>
<dbReference type="SUPFAM" id="SSF47616">
    <property type="entry name" value="GST C-terminal domain-like"/>
    <property type="match status" value="1"/>
</dbReference>
<dbReference type="Gene3D" id="3.40.30.10">
    <property type="entry name" value="Glutaredoxin"/>
    <property type="match status" value="1"/>
</dbReference>
<evidence type="ECO:0000256" key="2">
    <source>
        <dbReference type="ARBA" id="ARBA00022679"/>
    </source>
</evidence>
<dbReference type="PROSITE" id="PS50404">
    <property type="entry name" value="GST_NTER"/>
    <property type="match status" value="1"/>
</dbReference>
<comment type="catalytic activity">
    <reaction evidence="3">
        <text>RX + glutathione = an S-substituted glutathione + a halide anion + H(+)</text>
        <dbReference type="Rhea" id="RHEA:16437"/>
        <dbReference type="ChEBI" id="CHEBI:15378"/>
        <dbReference type="ChEBI" id="CHEBI:16042"/>
        <dbReference type="ChEBI" id="CHEBI:17792"/>
        <dbReference type="ChEBI" id="CHEBI:57925"/>
        <dbReference type="ChEBI" id="CHEBI:90779"/>
        <dbReference type="EC" id="2.5.1.18"/>
    </reaction>
</comment>
<evidence type="ECO:0000256" key="4">
    <source>
        <dbReference type="RuleBase" id="RU003494"/>
    </source>
</evidence>
<dbReference type="InterPro" id="IPR004045">
    <property type="entry name" value="Glutathione_S-Trfase_N"/>
</dbReference>
<dbReference type="GO" id="GO:0006749">
    <property type="term" value="P:glutathione metabolic process"/>
    <property type="evidence" value="ECO:0007669"/>
    <property type="project" value="TreeGrafter"/>
</dbReference>
<name>A0A1M2VLW9_TRAPU</name>
<protein>
    <recommendedName>
        <fullName evidence="1">glutathione transferase</fullName>
        <ecNumber evidence="1">2.5.1.18</ecNumber>
    </recommendedName>
</protein>
<comment type="similarity">
    <text evidence="4">Belongs to the GST superfamily.</text>
</comment>
<dbReference type="InterPro" id="IPR036249">
    <property type="entry name" value="Thioredoxin-like_sf"/>
</dbReference>
<dbReference type="PANTHER" id="PTHR43900">
    <property type="entry name" value="GLUTATHIONE S-TRANSFERASE RHO"/>
    <property type="match status" value="1"/>
</dbReference>
<feature type="domain" description="GST N-terminal" evidence="5">
    <location>
        <begin position="1"/>
        <end position="82"/>
    </location>
</feature>
<dbReference type="Pfam" id="PF00043">
    <property type="entry name" value="GST_C"/>
    <property type="match status" value="1"/>
</dbReference>
<accession>A0A1M2VLW9</accession>
<dbReference type="InterPro" id="IPR040079">
    <property type="entry name" value="Glutathione_S-Trfase"/>
</dbReference>
<dbReference type="Gene3D" id="1.20.1050.10">
    <property type="match status" value="1"/>
</dbReference>
<dbReference type="EMBL" id="MNAD01001029">
    <property type="protein sequence ID" value="OJT08577.1"/>
    <property type="molecule type" value="Genomic_DNA"/>
</dbReference>
<reference evidence="7 8" key="1">
    <citation type="submission" date="2016-10" db="EMBL/GenBank/DDBJ databases">
        <title>Genome sequence of the basidiomycete white-rot fungus Trametes pubescens.</title>
        <authorList>
            <person name="Makela M.R."/>
            <person name="Granchi Z."/>
            <person name="Peng M."/>
            <person name="De Vries R.P."/>
            <person name="Grigoriev I."/>
            <person name="Riley R."/>
            <person name="Hilden K."/>
        </authorList>
    </citation>
    <scope>NUCLEOTIDE SEQUENCE [LARGE SCALE GENOMIC DNA]</scope>
    <source>
        <strain evidence="7 8">FBCC735</strain>
    </source>
</reference>
<evidence type="ECO:0000259" key="6">
    <source>
        <dbReference type="PROSITE" id="PS50405"/>
    </source>
</evidence>
<feature type="domain" description="GST C-terminal" evidence="6">
    <location>
        <begin position="90"/>
        <end position="237"/>
    </location>
</feature>
<comment type="caution">
    <text evidence="7">The sequence shown here is derived from an EMBL/GenBank/DDBJ whole genome shotgun (WGS) entry which is preliminary data.</text>
</comment>
<dbReference type="PROSITE" id="PS50405">
    <property type="entry name" value="GST_CTER"/>
    <property type="match status" value="1"/>
</dbReference>
<evidence type="ECO:0000256" key="3">
    <source>
        <dbReference type="ARBA" id="ARBA00047960"/>
    </source>
</evidence>
<dbReference type="STRING" id="154538.A0A1M2VLW9"/>
<dbReference type="SFLD" id="SFLDG00358">
    <property type="entry name" value="Main_(cytGST)"/>
    <property type="match status" value="1"/>
</dbReference>
<dbReference type="AlphaFoldDB" id="A0A1M2VLW9"/>
<dbReference type="PANTHER" id="PTHR43900:SF3">
    <property type="entry name" value="GLUTATHIONE S-TRANSFERASE RHO"/>
    <property type="match status" value="1"/>
</dbReference>
<evidence type="ECO:0000313" key="7">
    <source>
        <dbReference type="EMBL" id="OJT08577.1"/>
    </source>
</evidence>
<dbReference type="Pfam" id="PF02798">
    <property type="entry name" value="GST_N"/>
    <property type="match status" value="1"/>
</dbReference>
<organism evidence="7 8">
    <name type="scientific">Trametes pubescens</name>
    <name type="common">White-rot fungus</name>
    <dbReference type="NCBI Taxonomy" id="154538"/>
    <lineage>
        <taxon>Eukaryota</taxon>
        <taxon>Fungi</taxon>
        <taxon>Dikarya</taxon>
        <taxon>Basidiomycota</taxon>
        <taxon>Agaricomycotina</taxon>
        <taxon>Agaricomycetes</taxon>
        <taxon>Polyporales</taxon>
        <taxon>Polyporaceae</taxon>
        <taxon>Trametes</taxon>
    </lineage>
</organism>
<dbReference type="EC" id="2.5.1.18" evidence="1"/>
<keyword evidence="2 7" id="KW-0808">Transferase</keyword>
<dbReference type="SUPFAM" id="SSF52833">
    <property type="entry name" value="Thioredoxin-like"/>
    <property type="match status" value="1"/>
</dbReference>
<dbReference type="OMA" id="AAYHNTV"/>
<gene>
    <name evidence="7" type="ORF">TRAPUB_504</name>
</gene>
<dbReference type="CDD" id="cd03053">
    <property type="entry name" value="GST_N_Phi"/>
    <property type="match status" value="1"/>
</dbReference>
<dbReference type="InterPro" id="IPR004046">
    <property type="entry name" value="GST_C"/>
</dbReference>
<dbReference type="Proteomes" id="UP000184267">
    <property type="component" value="Unassembled WGS sequence"/>
</dbReference>
<evidence type="ECO:0000259" key="5">
    <source>
        <dbReference type="PROSITE" id="PS50404"/>
    </source>
</evidence>
<proteinExistence type="inferred from homology"/>
<dbReference type="GO" id="GO:0005737">
    <property type="term" value="C:cytoplasm"/>
    <property type="evidence" value="ECO:0007669"/>
    <property type="project" value="TreeGrafter"/>
</dbReference>
<dbReference type="GO" id="GO:0043295">
    <property type="term" value="F:glutathione binding"/>
    <property type="evidence" value="ECO:0007669"/>
    <property type="project" value="TreeGrafter"/>
</dbReference>
<keyword evidence="8" id="KW-1185">Reference proteome</keyword>
<dbReference type="OrthoDB" id="249703at2759"/>
<dbReference type="GO" id="GO:0004364">
    <property type="term" value="F:glutathione transferase activity"/>
    <property type="evidence" value="ECO:0007669"/>
    <property type="project" value="UniProtKB-EC"/>
</dbReference>